<evidence type="ECO:0000256" key="1">
    <source>
        <dbReference type="SAM" id="Phobius"/>
    </source>
</evidence>
<comment type="caution">
    <text evidence="2">The sequence shown here is derived from an EMBL/GenBank/DDBJ whole genome shotgun (WGS) entry which is preliminary data.</text>
</comment>
<keyword evidence="3" id="KW-1185">Reference proteome</keyword>
<evidence type="ECO:0000313" key="2">
    <source>
        <dbReference type="EMBL" id="EDS04582.1"/>
    </source>
</evidence>
<name>B0MTA2_9BACT</name>
<organism evidence="2 3">
    <name type="scientific">Alistipes putredinis DSM 17216</name>
    <dbReference type="NCBI Taxonomy" id="445970"/>
    <lineage>
        <taxon>Bacteria</taxon>
        <taxon>Pseudomonadati</taxon>
        <taxon>Bacteroidota</taxon>
        <taxon>Bacteroidia</taxon>
        <taxon>Bacteroidales</taxon>
        <taxon>Rikenellaceae</taxon>
        <taxon>Alistipes</taxon>
    </lineage>
</organism>
<feature type="transmembrane region" description="Helical" evidence="1">
    <location>
        <begin position="12"/>
        <end position="35"/>
    </location>
</feature>
<proteinExistence type="predicted"/>
<keyword evidence="1" id="KW-0812">Transmembrane</keyword>
<reference evidence="2" key="1">
    <citation type="submission" date="2007-10" db="EMBL/GenBank/DDBJ databases">
        <authorList>
            <person name="Fulton L."/>
            <person name="Clifton S."/>
            <person name="Fulton B."/>
            <person name="Xu J."/>
            <person name="Minx P."/>
            <person name="Pepin K.H."/>
            <person name="Johnson M."/>
            <person name="Thiruvilangam P."/>
            <person name="Bhonagiri V."/>
            <person name="Nash W.E."/>
            <person name="Mardis E.R."/>
            <person name="Wilson R.K."/>
        </authorList>
    </citation>
    <scope>NUCLEOTIDE SEQUENCE [LARGE SCALE GENOMIC DNA]</scope>
    <source>
        <strain evidence="2">DSM 17216</strain>
    </source>
</reference>
<accession>B0MTA2</accession>
<keyword evidence="1" id="KW-0472">Membrane</keyword>
<sequence length="41" mass="4531">MQAENRSRRPCFLLRIAGTSVDIFTTASTVLPQVLGFGMDM</sequence>
<dbReference type="AlphaFoldDB" id="B0MTA2"/>
<dbReference type="HOGENOM" id="CLU_3264711_0_0_10"/>
<dbReference type="EMBL" id="ABFK02000016">
    <property type="protein sequence ID" value="EDS04582.1"/>
    <property type="molecule type" value="Genomic_DNA"/>
</dbReference>
<evidence type="ECO:0000313" key="3">
    <source>
        <dbReference type="Proteomes" id="UP000005819"/>
    </source>
</evidence>
<reference evidence="2" key="2">
    <citation type="submission" date="2013-09" db="EMBL/GenBank/DDBJ databases">
        <title>Draft genome sequence of Alistipes putredinis (DSM 17216).</title>
        <authorList>
            <person name="Sudarsanam P."/>
            <person name="Ley R."/>
            <person name="Guruge J."/>
            <person name="Turnbaugh P.J."/>
            <person name="Mahowald M."/>
            <person name="Liep D."/>
            <person name="Gordon J."/>
        </authorList>
    </citation>
    <scope>NUCLEOTIDE SEQUENCE</scope>
    <source>
        <strain evidence="2">DSM 17216</strain>
    </source>
</reference>
<gene>
    <name evidence="2" type="ORF">ALIPUT_00453</name>
</gene>
<keyword evidence="1" id="KW-1133">Transmembrane helix</keyword>
<protein>
    <submittedName>
        <fullName evidence="2">Uncharacterized protein</fullName>
    </submittedName>
</protein>
<dbReference type="Proteomes" id="UP000005819">
    <property type="component" value="Unassembled WGS sequence"/>
</dbReference>